<feature type="transmembrane region" description="Helical" evidence="2">
    <location>
        <begin position="45"/>
        <end position="69"/>
    </location>
</feature>
<keyword evidence="2" id="KW-1133">Transmembrane helix</keyword>
<evidence type="ECO:0000313" key="3">
    <source>
        <dbReference type="EMBL" id="NYG99743.1"/>
    </source>
</evidence>
<organism evidence="3 4">
    <name type="scientific">Schumannella luteola</name>
    <dbReference type="NCBI Taxonomy" id="472059"/>
    <lineage>
        <taxon>Bacteria</taxon>
        <taxon>Bacillati</taxon>
        <taxon>Actinomycetota</taxon>
        <taxon>Actinomycetes</taxon>
        <taxon>Micrococcales</taxon>
        <taxon>Microbacteriaceae</taxon>
        <taxon>Schumannella</taxon>
    </lineage>
</organism>
<dbReference type="EMBL" id="JACBZY010000001">
    <property type="protein sequence ID" value="NYG99743.1"/>
    <property type="molecule type" value="Genomic_DNA"/>
</dbReference>
<comment type="caution">
    <text evidence="3">The sequence shown here is derived from an EMBL/GenBank/DDBJ whole genome shotgun (WGS) entry which is preliminary data.</text>
</comment>
<sequence>MRRTVTDLVRILGRSLAALMAWYLAGELVRQVVISTAAPLSFDSGLLPLLFLPIAVLARLVAFVGMFLVARGAMREYLAVPGGGIPPTFRGRVREFGDVLFSSIVPFFVLYALIGGVADDLSDYAVTAFYYSFGSGRYVLDPGSGPVVASVVVVAFVLRILIDRLRDRLPSFFAVVEIYLEATWIFVAVGGLSTVFGEAGGWFASRRIVVAIQDLRGDLESLWSGVGLIFRGIDGAIPLLLQVIVLPVAWLVIGGVLYSRAIAESRHERLMPVKVEARLRVRLATMPRPVRRWIRGTVSLWYETAEPLLISARMILHARARTLVILMTLSGLLYAVHQWLFRGVLVLIGPHDMAYARDEFHNVSVLIGLVTEPLRIALLAAVFDQVIGRWWRRRTGELPPQRVRIRAPRRSAAETDDQRMGSSGSASR</sequence>
<protein>
    <submittedName>
        <fullName evidence="3">Uncharacterized protein</fullName>
    </submittedName>
</protein>
<keyword evidence="2" id="KW-0472">Membrane</keyword>
<feature type="transmembrane region" description="Helical" evidence="2">
    <location>
        <begin position="323"/>
        <end position="340"/>
    </location>
</feature>
<name>A0A852YB30_9MICO</name>
<proteinExistence type="predicted"/>
<dbReference type="Proteomes" id="UP000553888">
    <property type="component" value="Unassembled WGS sequence"/>
</dbReference>
<feature type="transmembrane region" description="Helical" evidence="2">
    <location>
        <begin position="138"/>
        <end position="162"/>
    </location>
</feature>
<gene>
    <name evidence="3" type="ORF">BJ979_002369</name>
</gene>
<feature type="transmembrane region" description="Helical" evidence="2">
    <location>
        <begin position="99"/>
        <end position="118"/>
    </location>
</feature>
<feature type="transmembrane region" description="Helical" evidence="2">
    <location>
        <begin position="239"/>
        <end position="259"/>
    </location>
</feature>
<feature type="region of interest" description="Disordered" evidence="1">
    <location>
        <begin position="403"/>
        <end position="428"/>
    </location>
</feature>
<keyword evidence="2" id="KW-0812">Transmembrane</keyword>
<feature type="transmembrane region" description="Helical" evidence="2">
    <location>
        <begin position="7"/>
        <end position="25"/>
    </location>
</feature>
<feature type="transmembrane region" description="Helical" evidence="2">
    <location>
        <begin position="360"/>
        <end position="383"/>
    </location>
</feature>
<dbReference type="AlphaFoldDB" id="A0A852YB30"/>
<accession>A0A852YB30</accession>
<evidence type="ECO:0000256" key="1">
    <source>
        <dbReference type="SAM" id="MobiDB-lite"/>
    </source>
</evidence>
<evidence type="ECO:0000313" key="4">
    <source>
        <dbReference type="Proteomes" id="UP000553888"/>
    </source>
</evidence>
<feature type="transmembrane region" description="Helical" evidence="2">
    <location>
        <begin position="174"/>
        <end position="196"/>
    </location>
</feature>
<evidence type="ECO:0000256" key="2">
    <source>
        <dbReference type="SAM" id="Phobius"/>
    </source>
</evidence>
<keyword evidence="4" id="KW-1185">Reference proteome</keyword>
<dbReference type="RefSeq" id="WP_179568124.1">
    <property type="nucleotide sequence ID" value="NZ_JACBZY010000001.1"/>
</dbReference>
<reference evidence="3 4" key="1">
    <citation type="submission" date="2020-07" db="EMBL/GenBank/DDBJ databases">
        <title>Sequencing the genomes of 1000 actinobacteria strains.</title>
        <authorList>
            <person name="Klenk H.-P."/>
        </authorList>
    </citation>
    <scope>NUCLEOTIDE SEQUENCE [LARGE SCALE GENOMIC DNA]</scope>
    <source>
        <strain evidence="3 4">DSM 23141</strain>
    </source>
</reference>